<dbReference type="RefSeq" id="XP_018748889.1">
    <property type="nucleotide sequence ID" value="XM_018892228.1"/>
</dbReference>
<reference evidence="2 3" key="1">
    <citation type="journal article" date="2010" name="Nature">
        <title>Comparative genomics reveals mobile pathogenicity chromosomes in Fusarium.</title>
        <authorList>
            <person name="Ma L.J."/>
            <person name="van der Does H.C."/>
            <person name="Borkovich K.A."/>
            <person name="Coleman J.J."/>
            <person name="Daboussi M.J."/>
            <person name="Di Pietro A."/>
            <person name="Dufresne M."/>
            <person name="Freitag M."/>
            <person name="Grabherr M."/>
            <person name="Henrissat B."/>
            <person name="Houterman P.M."/>
            <person name="Kang S."/>
            <person name="Shim W.B."/>
            <person name="Woloshuk C."/>
            <person name="Xie X."/>
            <person name="Xu J.R."/>
            <person name="Antoniw J."/>
            <person name="Baker S.E."/>
            <person name="Bluhm B.H."/>
            <person name="Breakspear A."/>
            <person name="Brown D.W."/>
            <person name="Butchko R.A."/>
            <person name="Chapman S."/>
            <person name="Coulson R."/>
            <person name="Coutinho P.M."/>
            <person name="Danchin E.G."/>
            <person name="Diener A."/>
            <person name="Gale L.R."/>
            <person name="Gardiner D.M."/>
            <person name="Goff S."/>
            <person name="Hammond-Kosack K.E."/>
            <person name="Hilburn K."/>
            <person name="Hua-Van A."/>
            <person name="Jonkers W."/>
            <person name="Kazan K."/>
            <person name="Kodira C.D."/>
            <person name="Koehrsen M."/>
            <person name="Kumar L."/>
            <person name="Lee Y.H."/>
            <person name="Li L."/>
            <person name="Manners J.M."/>
            <person name="Miranda-Saavedra D."/>
            <person name="Mukherjee M."/>
            <person name="Park G."/>
            <person name="Park J."/>
            <person name="Park S.Y."/>
            <person name="Proctor R.H."/>
            <person name="Regev A."/>
            <person name="Ruiz-Roldan M.C."/>
            <person name="Sain D."/>
            <person name="Sakthikumar S."/>
            <person name="Sykes S."/>
            <person name="Schwartz D.C."/>
            <person name="Turgeon B.G."/>
            <person name="Wapinski I."/>
            <person name="Yoder O."/>
            <person name="Young S."/>
            <person name="Zeng Q."/>
            <person name="Zhou S."/>
            <person name="Galagan J."/>
            <person name="Cuomo C.A."/>
            <person name="Kistler H.C."/>
            <person name="Rep M."/>
        </authorList>
    </citation>
    <scope>NUCLEOTIDE SEQUENCE [LARGE SCALE GENOMIC DNA]</scope>
    <source>
        <strain evidence="3">M3125 / FGSC 7600</strain>
    </source>
</reference>
<dbReference type="VEuPathDB" id="FungiDB:FVEG_04449"/>
<dbReference type="KEGG" id="fvr:FVEG_04449"/>
<proteinExistence type="predicted"/>
<evidence type="ECO:0000313" key="3">
    <source>
        <dbReference type="Proteomes" id="UP000009096"/>
    </source>
</evidence>
<dbReference type="GeneID" id="30062507"/>
<name>W7LTZ9_GIBM7</name>
<feature type="compositionally biased region" description="Polar residues" evidence="1">
    <location>
        <begin position="10"/>
        <end position="20"/>
    </location>
</feature>
<dbReference type="EMBL" id="DS022246">
    <property type="protein sequence ID" value="EWG42698.1"/>
    <property type="molecule type" value="Genomic_DNA"/>
</dbReference>
<gene>
    <name evidence="2" type="ORF">FVEG_04449</name>
</gene>
<feature type="region of interest" description="Disordered" evidence="1">
    <location>
        <begin position="1"/>
        <end position="20"/>
    </location>
</feature>
<dbReference type="Proteomes" id="UP000009096">
    <property type="component" value="Chromosome 4"/>
</dbReference>
<evidence type="ECO:0000313" key="2">
    <source>
        <dbReference type="EMBL" id="EWG42698.1"/>
    </source>
</evidence>
<dbReference type="AlphaFoldDB" id="W7LTZ9"/>
<accession>W7LTZ9</accession>
<sequence>MNGNLPPPAKSTSGPQTRDTGTQIWRVFVILLPNRHLQIVINNIHPGDPPLNHYADFQSIDEMRAGTSFHATRHNINIHLHRIQLFVYPDGTDFDVVVENPHGLALWIVV</sequence>
<protein>
    <submittedName>
        <fullName evidence="2">Uncharacterized protein</fullName>
    </submittedName>
</protein>
<organism evidence="2 3">
    <name type="scientific">Gibberella moniliformis (strain M3125 / FGSC 7600)</name>
    <name type="common">Maize ear and stalk rot fungus</name>
    <name type="synonym">Fusarium verticillioides</name>
    <dbReference type="NCBI Taxonomy" id="334819"/>
    <lineage>
        <taxon>Eukaryota</taxon>
        <taxon>Fungi</taxon>
        <taxon>Dikarya</taxon>
        <taxon>Ascomycota</taxon>
        <taxon>Pezizomycotina</taxon>
        <taxon>Sordariomycetes</taxon>
        <taxon>Hypocreomycetidae</taxon>
        <taxon>Hypocreales</taxon>
        <taxon>Nectriaceae</taxon>
        <taxon>Fusarium</taxon>
        <taxon>Fusarium fujikuroi species complex</taxon>
    </lineage>
</organism>
<dbReference type="EMBL" id="CM000581">
    <property type="protein sequence ID" value="EWG42698.1"/>
    <property type="molecule type" value="Genomic_DNA"/>
</dbReference>
<keyword evidence="3" id="KW-1185">Reference proteome</keyword>
<dbReference type="HOGENOM" id="CLU_2171293_0_0_1"/>
<evidence type="ECO:0000256" key="1">
    <source>
        <dbReference type="SAM" id="MobiDB-lite"/>
    </source>
</evidence>